<dbReference type="EMBL" id="FTNR01000025">
    <property type="protein sequence ID" value="SIS19826.1"/>
    <property type="molecule type" value="Genomic_DNA"/>
</dbReference>
<accession>A0A1N7H4P9</accession>
<dbReference type="InterPro" id="IPR045940">
    <property type="entry name" value="DUF6360"/>
</dbReference>
<protein>
    <submittedName>
        <fullName evidence="1">Uncharacterized protein</fullName>
    </submittedName>
</protein>
<evidence type="ECO:0000313" key="1">
    <source>
        <dbReference type="EMBL" id="SIS19826.1"/>
    </source>
</evidence>
<dbReference type="Proteomes" id="UP000185936">
    <property type="component" value="Unassembled WGS sequence"/>
</dbReference>
<sequence>MVDRLMKVNAYTTLELVDAVAKGHDFETESLAVVNATAKKKNPDCIKLQFELDNMTEEHLPAHMEELRLTPAQAREIAVDLEKHAKRVEKATESGKRAE</sequence>
<keyword evidence="2" id="KW-1185">Reference proteome</keyword>
<dbReference type="AlphaFoldDB" id="A0A1N7H4P9"/>
<dbReference type="Pfam" id="PF19887">
    <property type="entry name" value="DUF6360"/>
    <property type="match status" value="1"/>
</dbReference>
<proteinExistence type="predicted"/>
<dbReference type="RefSeq" id="WP_173834924.1">
    <property type="nucleotide sequence ID" value="NZ_FTNR01000025.1"/>
</dbReference>
<reference evidence="2" key="1">
    <citation type="submission" date="2017-01" db="EMBL/GenBank/DDBJ databases">
        <authorList>
            <person name="Varghese N."/>
            <person name="Submissions S."/>
        </authorList>
    </citation>
    <scope>NUCLEOTIDE SEQUENCE [LARGE SCALE GENOMIC DNA]</scope>
    <source>
        <strain evidence="2">type strain: HArc-</strain>
    </source>
</reference>
<evidence type="ECO:0000313" key="2">
    <source>
        <dbReference type="Proteomes" id="UP000185936"/>
    </source>
</evidence>
<dbReference type="OrthoDB" id="156156at2157"/>
<name>A0A1N7H4P9_9EURY</name>
<gene>
    <name evidence="1" type="ORF">SAMN05421752_1251</name>
</gene>
<organism evidence="1 2">
    <name type="scientific">Natronorubrum thiooxidans</name>
    <dbReference type="NCBI Taxonomy" id="308853"/>
    <lineage>
        <taxon>Archaea</taxon>
        <taxon>Methanobacteriati</taxon>
        <taxon>Methanobacteriota</taxon>
        <taxon>Stenosarchaea group</taxon>
        <taxon>Halobacteria</taxon>
        <taxon>Halobacteriales</taxon>
        <taxon>Natrialbaceae</taxon>
        <taxon>Natronorubrum</taxon>
    </lineage>
</organism>